<feature type="compositionally biased region" description="Basic residues" evidence="8">
    <location>
        <begin position="278"/>
        <end position="288"/>
    </location>
</feature>
<protein>
    <submittedName>
        <fullName evidence="10">Uncharacterized protein DDB_G0283697-like</fullName>
    </submittedName>
</protein>
<proteinExistence type="inferred from homology"/>
<name>A0A1W4XKC7_AGRPL</name>
<comment type="subcellular location">
    <subcellularLocation>
        <location evidence="1">Nucleus</location>
    </subcellularLocation>
</comment>
<dbReference type="STRING" id="224129.A0A1W4XKC7"/>
<feature type="compositionally biased region" description="Low complexity" evidence="8">
    <location>
        <begin position="336"/>
        <end position="349"/>
    </location>
</feature>
<dbReference type="OrthoDB" id="21123at2759"/>
<comment type="similarity">
    <text evidence="2">Belongs to the CWC25 family.</text>
</comment>
<feature type="region of interest" description="Disordered" evidence="8">
    <location>
        <begin position="138"/>
        <end position="160"/>
    </location>
</feature>
<keyword evidence="5" id="KW-0175">Coiled coil</keyword>
<dbReference type="Pfam" id="PF12542">
    <property type="entry name" value="CWC25"/>
    <property type="match status" value="1"/>
</dbReference>
<evidence type="ECO:0000256" key="3">
    <source>
        <dbReference type="ARBA" id="ARBA00022664"/>
    </source>
</evidence>
<feature type="compositionally biased region" description="Low complexity" evidence="8">
    <location>
        <begin position="468"/>
        <end position="480"/>
    </location>
</feature>
<dbReference type="PANTHER" id="PTHR16196:SF0">
    <property type="entry name" value="PRE-MRNA-SPLICING FACTOR CWC25 HOMOLOG"/>
    <property type="match status" value="1"/>
</dbReference>
<feature type="compositionally biased region" description="Acidic residues" evidence="8">
    <location>
        <begin position="230"/>
        <end position="243"/>
    </location>
</feature>
<feature type="compositionally biased region" description="Basic and acidic residues" evidence="8">
    <location>
        <begin position="266"/>
        <end position="277"/>
    </location>
</feature>
<feature type="compositionally biased region" description="Polar residues" evidence="8">
    <location>
        <begin position="350"/>
        <end position="360"/>
    </location>
</feature>
<keyword evidence="4" id="KW-0747">Spliceosome</keyword>
<organism evidence="9 10">
    <name type="scientific">Agrilus planipennis</name>
    <name type="common">Emerald ash borer</name>
    <name type="synonym">Agrilus marcopoli</name>
    <dbReference type="NCBI Taxonomy" id="224129"/>
    <lineage>
        <taxon>Eukaryota</taxon>
        <taxon>Metazoa</taxon>
        <taxon>Ecdysozoa</taxon>
        <taxon>Arthropoda</taxon>
        <taxon>Hexapoda</taxon>
        <taxon>Insecta</taxon>
        <taxon>Pterygota</taxon>
        <taxon>Neoptera</taxon>
        <taxon>Endopterygota</taxon>
        <taxon>Coleoptera</taxon>
        <taxon>Polyphaga</taxon>
        <taxon>Elateriformia</taxon>
        <taxon>Buprestoidea</taxon>
        <taxon>Buprestidae</taxon>
        <taxon>Agrilinae</taxon>
        <taxon>Agrilus</taxon>
    </lineage>
</organism>
<accession>A0A1W4XKC7</accession>
<dbReference type="KEGG" id="apln:108745033"/>
<feature type="region of interest" description="Disordered" evidence="8">
    <location>
        <begin position="229"/>
        <end position="543"/>
    </location>
</feature>
<evidence type="ECO:0000256" key="2">
    <source>
        <dbReference type="ARBA" id="ARBA00006695"/>
    </source>
</evidence>
<dbReference type="GO" id="GO:0005684">
    <property type="term" value="C:U2-type spliceosomal complex"/>
    <property type="evidence" value="ECO:0007669"/>
    <property type="project" value="TreeGrafter"/>
</dbReference>
<keyword evidence="9" id="KW-1185">Reference proteome</keyword>
<dbReference type="Proteomes" id="UP000192223">
    <property type="component" value="Unplaced"/>
</dbReference>
<feature type="compositionally biased region" description="Basic and acidic residues" evidence="8">
    <location>
        <begin position="520"/>
        <end position="543"/>
    </location>
</feature>
<dbReference type="GeneID" id="108745033"/>
<dbReference type="GO" id="GO:0000398">
    <property type="term" value="P:mRNA splicing, via spliceosome"/>
    <property type="evidence" value="ECO:0007669"/>
    <property type="project" value="TreeGrafter"/>
</dbReference>
<feature type="compositionally biased region" description="Basic residues" evidence="8">
    <location>
        <begin position="138"/>
        <end position="152"/>
    </location>
</feature>
<evidence type="ECO:0000313" key="9">
    <source>
        <dbReference type="Proteomes" id="UP000192223"/>
    </source>
</evidence>
<keyword evidence="7" id="KW-0539">Nucleus</keyword>
<gene>
    <name evidence="10" type="primary">LOC108745033</name>
</gene>
<dbReference type="InterPro" id="IPR051376">
    <property type="entry name" value="CWC25_splicing_factor"/>
</dbReference>
<dbReference type="AlphaFoldDB" id="A0A1W4XKC7"/>
<feature type="compositionally biased region" description="Basic and acidic residues" evidence="8">
    <location>
        <begin position="364"/>
        <end position="393"/>
    </location>
</feature>
<keyword evidence="6" id="KW-0508">mRNA splicing</keyword>
<evidence type="ECO:0000256" key="7">
    <source>
        <dbReference type="ARBA" id="ARBA00023242"/>
    </source>
</evidence>
<evidence type="ECO:0000256" key="6">
    <source>
        <dbReference type="ARBA" id="ARBA00023187"/>
    </source>
</evidence>
<dbReference type="RefSeq" id="XP_018336566.1">
    <property type="nucleotide sequence ID" value="XM_018481064.2"/>
</dbReference>
<evidence type="ECO:0000256" key="1">
    <source>
        <dbReference type="ARBA" id="ARBA00004123"/>
    </source>
</evidence>
<evidence type="ECO:0000313" key="10">
    <source>
        <dbReference type="RefSeq" id="XP_018336566.1"/>
    </source>
</evidence>
<feature type="compositionally biased region" description="Basic and acidic residues" evidence="8">
    <location>
        <begin position="314"/>
        <end position="335"/>
    </location>
</feature>
<evidence type="ECO:0000256" key="5">
    <source>
        <dbReference type="ARBA" id="ARBA00023054"/>
    </source>
</evidence>
<dbReference type="InParanoid" id="A0A1W4XKC7"/>
<feature type="compositionally biased region" description="Basic residues" evidence="8">
    <location>
        <begin position="247"/>
        <end position="265"/>
    </location>
</feature>
<dbReference type="InterPro" id="IPR022209">
    <property type="entry name" value="CWC25"/>
</dbReference>
<evidence type="ECO:0000256" key="4">
    <source>
        <dbReference type="ARBA" id="ARBA00022728"/>
    </source>
</evidence>
<dbReference type="PANTHER" id="PTHR16196">
    <property type="entry name" value="CELL CYCLE CONTROL PROTEIN CWF25"/>
    <property type="match status" value="1"/>
</dbReference>
<feature type="compositionally biased region" description="Polar residues" evidence="8">
    <location>
        <begin position="448"/>
        <end position="460"/>
    </location>
</feature>
<evidence type="ECO:0000256" key="8">
    <source>
        <dbReference type="SAM" id="MobiDB-lite"/>
    </source>
</evidence>
<sequence length="626" mass="72844">MNHIQLNIIVKLEAMFSQSKDDVKLEWMYKGPNATVDREEYLLGRAVDKTLEQLNEEEKQKQLGLAQQPKNHVEHECIPPSIRDYKKQQLLAEQVDIQNKLQEDPLIAIKKREEECRRQFLNNPVQLKKLQEALVAKKNLKKDKKKKSKKKHASSDSDSDIDSKLVEKLKLLKRFPTKLSLELKLKSKKKVKSEEDSILDTILMHKFNAFKSKLSDEDMQDILAGKITDSESDSISDKEENDAVDTKKRKKNKKKDKKKNKRQHKRYENDSDSEKKDRIKNKSTKKHKSDLSSSSSDSEESNFKKQAKSNHTQRPKEITKGKEEQTTSKVSEHRQNINFNKNHKNTNPNSPLIKNYSSLFKENMSYKDSSRHYYKNSDKNENNRSKRKSESSHGKKGQNKGRESSSDNDQNEKRKRLLSDKDLETKKDNTTRVKSSNKKDTRMYPENPYNSRKYSDSSSKGYPELKSSKQSYQSSDSNSDSDSKNKKRNYGLISGDGKRLKSTTKIKHFNEQKSTSIKSPELRESSDKRSGRPKCKELSREEREKRIKEMMANAAWRDKERAEAVRIHRESESNQSKIPDEYNPEFLHKELLKSANSASVESRIKANVNNIQRSSRDMSSNFSKRN</sequence>
<dbReference type="FunCoup" id="A0A1W4XKC7">
    <property type="interactions" value="629"/>
</dbReference>
<reference evidence="10" key="1">
    <citation type="submission" date="2025-08" db="UniProtKB">
        <authorList>
            <consortium name="RefSeq"/>
        </authorList>
    </citation>
    <scope>IDENTIFICATION</scope>
    <source>
        <tissue evidence="10">Entire body</tissue>
    </source>
</reference>
<feature type="compositionally biased region" description="Basic and acidic residues" evidence="8">
    <location>
        <begin position="417"/>
        <end position="443"/>
    </location>
</feature>
<keyword evidence="3" id="KW-0507">mRNA processing</keyword>